<keyword evidence="3" id="KW-0274">FAD</keyword>
<dbReference type="InterPro" id="IPR050260">
    <property type="entry name" value="FAD-bd_OxRdtase"/>
</dbReference>
<evidence type="ECO:0000313" key="5">
    <source>
        <dbReference type="EMBL" id="PJA45633.1"/>
    </source>
</evidence>
<dbReference type="GO" id="GO:0016491">
    <property type="term" value="F:oxidoreductase activity"/>
    <property type="evidence" value="ECO:0007669"/>
    <property type="project" value="InterPro"/>
</dbReference>
<dbReference type="SUPFAM" id="SSF51905">
    <property type="entry name" value="FAD/NAD(P)-binding domain"/>
    <property type="match status" value="2"/>
</dbReference>
<evidence type="ECO:0000313" key="6">
    <source>
        <dbReference type="Proteomes" id="UP000229385"/>
    </source>
</evidence>
<dbReference type="PANTHER" id="PTHR43429">
    <property type="entry name" value="PYRIDINE NUCLEOTIDE-DISULFIDE OXIDOREDUCTASE DOMAIN-CONTAINING"/>
    <property type="match status" value="1"/>
</dbReference>
<evidence type="ECO:0000256" key="3">
    <source>
        <dbReference type="ARBA" id="ARBA00022827"/>
    </source>
</evidence>
<dbReference type="PRINTS" id="PR00368">
    <property type="entry name" value="FADPNR"/>
</dbReference>
<reference evidence="6" key="1">
    <citation type="submission" date="2017-09" db="EMBL/GenBank/DDBJ databases">
        <title>Depth-based differentiation of microbial function through sediment-hosted aquifers and enrichment of novel symbionts in the deep terrestrial subsurface.</title>
        <authorList>
            <person name="Probst A.J."/>
            <person name="Ladd B."/>
            <person name="Jarett J.K."/>
            <person name="Geller-Mcgrath D.E."/>
            <person name="Sieber C.M.K."/>
            <person name="Emerson J.B."/>
            <person name="Anantharaman K."/>
            <person name="Thomas B.C."/>
            <person name="Malmstrom R."/>
            <person name="Stieglmeier M."/>
            <person name="Klingl A."/>
            <person name="Woyke T."/>
            <person name="Ryan C.M."/>
            <person name="Banfield J.F."/>
        </authorList>
    </citation>
    <scope>NUCLEOTIDE SEQUENCE [LARGE SCALE GENOMIC DNA]</scope>
</reference>
<dbReference type="InterPro" id="IPR036188">
    <property type="entry name" value="FAD/NAD-bd_sf"/>
</dbReference>
<evidence type="ECO:0000259" key="4">
    <source>
        <dbReference type="Pfam" id="PF07992"/>
    </source>
</evidence>
<feature type="domain" description="FAD/NAD(P)-binding" evidence="4">
    <location>
        <begin position="35"/>
        <end position="330"/>
    </location>
</feature>
<comment type="cofactor">
    <cofactor evidence="1">
        <name>FAD</name>
        <dbReference type="ChEBI" id="CHEBI:57692"/>
    </cofactor>
</comment>
<protein>
    <recommendedName>
        <fullName evidence="4">FAD/NAD(P)-binding domain-containing protein</fullName>
    </recommendedName>
</protein>
<evidence type="ECO:0000256" key="1">
    <source>
        <dbReference type="ARBA" id="ARBA00001974"/>
    </source>
</evidence>
<name>A0A2M7XCN8_9BACT</name>
<dbReference type="Proteomes" id="UP000229385">
    <property type="component" value="Unassembled WGS sequence"/>
</dbReference>
<evidence type="ECO:0000256" key="2">
    <source>
        <dbReference type="ARBA" id="ARBA00022630"/>
    </source>
</evidence>
<gene>
    <name evidence="5" type="ORF">CO174_02185</name>
</gene>
<dbReference type="PRINTS" id="PR00469">
    <property type="entry name" value="PNDRDTASEII"/>
</dbReference>
<dbReference type="AlphaFoldDB" id="A0A2M7XCN8"/>
<dbReference type="Gene3D" id="3.50.50.60">
    <property type="entry name" value="FAD/NAD(P)-binding domain"/>
    <property type="match status" value="2"/>
</dbReference>
<dbReference type="InterPro" id="IPR023753">
    <property type="entry name" value="FAD/NAD-binding_dom"/>
</dbReference>
<proteinExistence type="predicted"/>
<comment type="caution">
    <text evidence="5">The sequence shown here is derived from an EMBL/GenBank/DDBJ whole genome shotgun (WGS) entry which is preliminary data.</text>
</comment>
<sequence length="428" mass="47753">MRRRTFFLELNHAQHLRFLFTKRTELRFFLRCSMRYVIVGGGVAGTTAAEELRKLDPESEITLICEEQHPLYSRVLLGVYVQGKVPRERTFLKKESWYEEKKIEWLRGVHVDALDTQNKFVALSDGRELSYDKLLISSGKEVRTVEYDQRGVMYFRTIDDADHIIQLLAEQGKDACGGIYGGGFIACEFLNIYEAHNIRTVLTFRGEHFWNSNLLPEAGELLLNHFRSKGVDVIAHAELKGLVGDKELEGFVTEQGEHPCTMLGIGVGILSDFSWLEEAGVKIGVGVKADKFLQTSVADVYVAGDISEFEDVYVGREMNVGTWLNAIMQGRVVAKNMTGEPTVFELVSSYAMNVLGIDIIFVGDVAKSEADDVHLVGSVRSGGVTQVFERGGRVVGGVMINRNTDRKVITDAVKSGMPVSDVLNKINT</sequence>
<dbReference type="Pfam" id="PF07992">
    <property type="entry name" value="Pyr_redox_2"/>
    <property type="match status" value="1"/>
</dbReference>
<accession>A0A2M7XCN8</accession>
<organism evidence="5 6">
    <name type="scientific">Candidatus Uhrbacteria bacterium CG_4_9_14_3_um_filter_50_9</name>
    <dbReference type="NCBI Taxonomy" id="1975035"/>
    <lineage>
        <taxon>Bacteria</taxon>
        <taxon>Candidatus Uhriibacteriota</taxon>
    </lineage>
</organism>
<dbReference type="PANTHER" id="PTHR43429:SF3">
    <property type="entry name" value="NITRITE REDUCTASE [NAD(P)H]"/>
    <property type="match status" value="1"/>
</dbReference>
<dbReference type="EMBL" id="PFWU01000028">
    <property type="protein sequence ID" value="PJA45633.1"/>
    <property type="molecule type" value="Genomic_DNA"/>
</dbReference>
<keyword evidence="2" id="KW-0285">Flavoprotein</keyword>